<accession>A0ABS2KUP6</accession>
<keyword evidence="2 5" id="KW-0812">Transmembrane</keyword>
<reference evidence="6 7" key="1">
    <citation type="submission" date="2021-01" db="EMBL/GenBank/DDBJ databases">
        <title>Genomics of switchgrass bacterial isolates.</title>
        <authorList>
            <person name="Shade A."/>
        </authorList>
    </citation>
    <scope>NUCLEOTIDE SEQUENCE [LARGE SCALE GENOMIC DNA]</scope>
    <source>
        <strain evidence="6 7">PvP111</strain>
    </source>
</reference>
<comment type="subcellular location">
    <subcellularLocation>
        <location evidence="1">Membrane</location>
    </subcellularLocation>
</comment>
<evidence type="ECO:0000256" key="3">
    <source>
        <dbReference type="ARBA" id="ARBA00022989"/>
    </source>
</evidence>
<name>A0ABS2KUP6_9NOCA</name>
<organism evidence="6 7">
    <name type="scientific">Rhodococcoides corynebacterioides</name>
    <dbReference type="NCBI Taxonomy" id="53972"/>
    <lineage>
        <taxon>Bacteria</taxon>
        <taxon>Bacillati</taxon>
        <taxon>Actinomycetota</taxon>
        <taxon>Actinomycetes</taxon>
        <taxon>Mycobacteriales</taxon>
        <taxon>Nocardiaceae</taxon>
        <taxon>Rhodococcoides</taxon>
    </lineage>
</organism>
<dbReference type="Gene3D" id="1.20.1250.20">
    <property type="entry name" value="MFS general substrate transporter like domains"/>
    <property type="match status" value="1"/>
</dbReference>
<gene>
    <name evidence="6" type="ORF">JOE42_002269</name>
</gene>
<keyword evidence="4 5" id="KW-0472">Membrane</keyword>
<evidence type="ECO:0000313" key="7">
    <source>
        <dbReference type="Proteomes" id="UP000703038"/>
    </source>
</evidence>
<dbReference type="Proteomes" id="UP000703038">
    <property type="component" value="Unassembled WGS sequence"/>
</dbReference>
<protein>
    <submittedName>
        <fullName evidence="6">MFS family permease</fullName>
    </submittedName>
</protein>
<keyword evidence="7" id="KW-1185">Reference proteome</keyword>
<proteinExistence type="predicted"/>
<evidence type="ECO:0000313" key="6">
    <source>
        <dbReference type="EMBL" id="MBM7415536.1"/>
    </source>
</evidence>
<evidence type="ECO:0000256" key="2">
    <source>
        <dbReference type="ARBA" id="ARBA00022692"/>
    </source>
</evidence>
<evidence type="ECO:0000256" key="5">
    <source>
        <dbReference type="SAM" id="Phobius"/>
    </source>
</evidence>
<evidence type="ECO:0000256" key="4">
    <source>
        <dbReference type="ARBA" id="ARBA00023136"/>
    </source>
</evidence>
<dbReference type="EMBL" id="JAFBBK010000001">
    <property type="protein sequence ID" value="MBM7415536.1"/>
    <property type="molecule type" value="Genomic_DNA"/>
</dbReference>
<dbReference type="SUPFAM" id="SSF103473">
    <property type="entry name" value="MFS general substrate transporter"/>
    <property type="match status" value="1"/>
</dbReference>
<evidence type="ECO:0000256" key="1">
    <source>
        <dbReference type="ARBA" id="ARBA00004370"/>
    </source>
</evidence>
<dbReference type="Pfam" id="PF00083">
    <property type="entry name" value="Sugar_tr"/>
    <property type="match status" value="1"/>
</dbReference>
<keyword evidence="3 5" id="KW-1133">Transmembrane helix</keyword>
<comment type="caution">
    <text evidence="6">The sequence shown here is derived from an EMBL/GenBank/DDBJ whole genome shotgun (WGS) entry which is preliminary data.</text>
</comment>
<dbReference type="InterPro" id="IPR005828">
    <property type="entry name" value="MFS_sugar_transport-like"/>
</dbReference>
<dbReference type="InterPro" id="IPR036259">
    <property type="entry name" value="MFS_trans_sf"/>
</dbReference>
<feature type="transmembrane region" description="Helical" evidence="5">
    <location>
        <begin position="12"/>
        <end position="34"/>
    </location>
</feature>
<sequence length="71" mass="7390">MDRRARAFDPGTAGALGSYALVGVLVGALTAGVVGDRRGRRGTMLTAIVWFSVEMGATNSPLTQGVPTWPQ</sequence>